<evidence type="ECO:0000259" key="4">
    <source>
        <dbReference type="PROSITE" id="PS51118"/>
    </source>
</evidence>
<dbReference type="SUPFAM" id="SSF46785">
    <property type="entry name" value="Winged helix' DNA-binding domain"/>
    <property type="match status" value="1"/>
</dbReference>
<dbReference type="InterPro" id="IPR002577">
    <property type="entry name" value="HTH_HxlR"/>
</dbReference>
<dbReference type="EMBL" id="CP013200">
    <property type="protein sequence ID" value="ALO66565.1"/>
    <property type="molecule type" value="Genomic_DNA"/>
</dbReference>
<evidence type="ECO:0000313" key="5">
    <source>
        <dbReference type="EMBL" id="ALO66565.1"/>
    </source>
</evidence>
<dbReference type="InterPro" id="IPR036388">
    <property type="entry name" value="WH-like_DNA-bd_sf"/>
</dbReference>
<proteinExistence type="predicted"/>
<organism evidence="5 6">
    <name type="scientific">Arthrobacter alpinus</name>
    <dbReference type="NCBI Taxonomy" id="656366"/>
    <lineage>
        <taxon>Bacteria</taxon>
        <taxon>Bacillati</taxon>
        <taxon>Actinomycetota</taxon>
        <taxon>Actinomycetes</taxon>
        <taxon>Micrococcales</taxon>
        <taxon>Micrococcaceae</taxon>
        <taxon>Arthrobacter</taxon>
    </lineage>
</organism>
<sequence>MWDPYDRNCPSRQVLDRIGDRWSVLVVGALSQGPLRFSELAKRVDGVSQKMLTQTLRGLERDGLISRTMFAQIPPRVEYQLSESGTGLAQPVLALETWAKENMPTIMSARENYDAKQPPQK</sequence>
<dbReference type="GO" id="GO:0003677">
    <property type="term" value="F:DNA binding"/>
    <property type="evidence" value="ECO:0007669"/>
    <property type="project" value="UniProtKB-KW"/>
</dbReference>
<dbReference type="CDD" id="cd00090">
    <property type="entry name" value="HTH_ARSR"/>
    <property type="match status" value="1"/>
</dbReference>
<gene>
    <name evidence="5" type="ORF">AS189_08750</name>
</gene>
<keyword evidence="1" id="KW-0805">Transcription regulation</keyword>
<reference evidence="6" key="1">
    <citation type="submission" date="2015-11" db="EMBL/GenBank/DDBJ databases">
        <authorList>
            <person name="Kumar R."/>
            <person name="Singh D."/>
            <person name="Swarnkar M.K."/>
            <person name="Singh A.K."/>
            <person name="Kumar S."/>
        </authorList>
    </citation>
    <scope>NUCLEOTIDE SEQUENCE [LARGE SCALE GENOMIC DNA]</scope>
    <source>
        <strain evidence="6">ERGS4:06</strain>
    </source>
</reference>
<dbReference type="PROSITE" id="PS51118">
    <property type="entry name" value="HTH_HXLR"/>
    <property type="match status" value="1"/>
</dbReference>
<evidence type="ECO:0000256" key="1">
    <source>
        <dbReference type="ARBA" id="ARBA00023015"/>
    </source>
</evidence>
<dbReference type="PANTHER" id="PTHR33204">
    <property type="entry name" value="TRANSCRIPTIONAL REGULATOR, MARR FAMILY"/>
    <property type="match status" value="1"/>
</dbReference>
<accession>A0A0S2LYI3</accession>
<reference evidence="5 6" key="2">
    <citation type="journal article" date="2016" name="J. Biotechnol.">
        <title>Complete genome sequence of Arthrobacter alpinus ERGS4:06, a yellow pigmented bacterium tolerant to cold and radiations isolated from Sikkim Himalaya.</title>
        <authorList>
            <person name="Kumar R."/>
            <person name="Singh D."/>
            <person name="Swarnkar M.K."/>
            <person name="Singh A.K."/>
            <person name="Kumar S."/>
        </authorList>
    </citation>
    <scope>NUCLEOTIDE SEQUENCE [LARGE SCALE GENOMIC DNA]</scope>
    <source>
        <strain evidence="5 6">ERGS4:06</strain>
    </source>
</reference>
<dbReference type="AlphaFoldDB" id="A0A0S2LYI3"/>
<evidence type="ECO:0000313" key="6">
    <source>
        <dbReference type="Proteomes" id="UP000059574"/>
    </source>
</evidence>
<dbReference type="PANTHER" id="PTHR33204:SF39">
    <property type="entry name" value="TRANSCRIPTIONAL REGULATORY PROTEIN"/>
    <property type="match status" value="1"/>
</dbReference>
<keyword evidence="3" id="KW-0804">Transcription</keyword>
<name>A0A0S2LYI3_9MICC</name>
<dbReference type="Gene3D" id="1.10.10.10">
    <property type="entry name" value="Winged helix-like DNA-binding domain superfamily/Winged helix DNA-binding domain"/>
    <property type="match status" value="1"/>
</dbReference>
<protein>
    <submittedName>
        <fullName evidence="5">HxlR family transcriptional regulator</fullName>
    </submittedName>
</protein>
<dbReference type="Pfam" id="PF01638">
    <property type="entry name" value="HxlR"/>
    <property type="match status" value="1"/>
</dbReference>
<dbReference type="InterPro" id="IPR011991">
    <property type="entry name" value="ArsR-like_HTH"/>
</dbReference>
<dbReference type="InterPro" id="IPR036390">
    <property type="entry name" value="WH_DNA-bd_sf"/>
</dbReference>
<evidence type="ECO:0000256" key="2">
    <source>
        <dbReference type="ARBA" id="ARBA00023125"/>
    </source>
</evidence>
<feature type="domain" description="HTH hxlR-type" evidence="4">
    <location>
        <begin position="9"/>
        <end position="107"/>
    </location>
</feature>
<evidence type="ECO:0000256" key="3">
    <source>
        <dbReference type="ARBA" id="ARBA00023163"/>
    </source>
</evidence>
<dbReference type="Proteomes" id="UP000059574">
    <property type="component" value="Chromosome"/>
</dbReference>
<keyword evidence="2" id="KW-0238">DNA-binding</keyword>